<organism evidence="1 2">
    <name type="scientific">Thiohalocapsa halophila</name>
    <dbReference type="NCBI Taxonomy" id="69359"/>
    <lineage>
        <taxon>Bacteria</taxon>
        <taxon>Pseudomonadati</taxon>
        <taxon>Pseudomonadota</taxon>
        <taxon>Gammaproteobacteria</taxon>
        <taxon>Chromatiales</taxon>
        <taxon>Chromatiaceae</taxon>
        <taxon>Thiohalocapsa</taxon>
    </lineage>
</organism>
<reference evidence="1 2" key="1">
    <citation type="journal article" date="2020" name="Microorganisms">
        <title>Osmotic Adaptation and Compatible Solute Biosynthesis of Phototrophic Bacteria as Revealed from Genome Analyses.</title>
        <authorList>
            <person name="Imhoff J.F."/>
            <person name="Rahn T."/>
            <person name="Kunzel S."/>
            <person name="Keller A."/>
            <person name="Neulinger S.C."/>
        </authorList>
    </citation>
    <scope>NUCLEOTIDE SEQUENCE [LARGE SCALE GENOMIC DNA]</scope>
    <source>
        <strain evidence="1 2">DSM 6210</strain>
    </source>
</reference>
<accession>A0ABS1CNP2</accession>
<dbReference type="Gene3D" id="1.10.10.10">
    <property type="entry name" value="Winged helix-like DNA-binding domain superfamily/Winged helix DNA-binding domain"/>
    <property type="match status" value="1"/>
</dbReference>
<comment type="caution">
    <text evidence="1">The sequence shown here is derived from an EMBL/GenBank/DDBJ whole genome shotgun (WGS) entry which is preliminary data.</text>
</comment>
<name>A0ABS1CNP2_9GAMM</name>
<dbReference type="Proteomes" id="UP000748752">
    <property type="component" value="Unassembled WGS sequence"/>
</dbReference>
<dbReference type="Pfam" id="PF25212">
    <property type="entry name" value="HVO_A0114"/>
    <property type="match status" value="1"/>
</dbReference>
<keyword evidence="2" id="KW-1185">Reference proteome</keyword>
<gene>
    <name evidence="1" type="ORF">CKO31_22475</name>
</gene>
<proteinExistence type="predicted"/>
<evidence type="ECO:0000313" key="1">
    <source>
        <dbReference type="EMBL" id="MBK1633462.1"/>
    </source>
</evidence>
<evidence type="ECO:0000313" key="2">
    <source>
        <dbReference type="Proteomes" id="UP000748752"/>
    </source>
</evidence>
<dbReference type="RefSeq" id="WP_200242019.1">
    <property type="nucleotide sequence ID" value="NZ_NRRV01000087.1"/>
</dbReference>
<dbReference type="InterPro" id="IPR036388">
    <property type="entry name" value="WH-like_DNA-bd_sf"/>
</dbReference>
<dbReference type="EMBL" id="NRRV01000087">
    <property type="protein sequence ID" value="MBK1633462.1"/>
    <property type="molecule type" value="Genomic_DNA"/>
</dbReference>
<sequence length="119" mass="13149">MKAVIEVNRRGSVFDTAAEQIAAARAGGEVDYRLGFESARALFSDVTPERLEILDTLRRVGRCRAEALAGQLPVPRDSDELTEDIDRLEALGLLERAQDQVLSVPFESIEIRLLLARVA</sequence>
<dbReference type="SUPFAM" id="SSF46785">
    <property type="entry name" value="Winged helix' DNA-binding domain"/>
    <property type="match status" value="1"/>
</dbReference>
<dbReference type="InterPro" id="IPR036390">
    <property type="entry name" value="WH_DNA-bd_sf"/>
</dbReference>
<protein>
    <recommendedName>
        <fullName evidence="3">Transcriptional regulator</fullName>
    </recommendedName>
</protein>
<evidence type="ECO:0008006" key="3">
    <source>
        <dbReference type="Google" id="ProtNLM"/>
    </source>
</evidence>